<protein>
    <submittedName>
        <fullName evidence="1 2">Uncharacterized protein</fullName>
    </submittedName>
</protein>
<dbReference type="EMBL" id="DS235813">
    <property type="protein sequence ID" value="EEB17467.1"/>
    <property type="molecule type" value="Genomic_DNA"/>
</dbReference>
<dbReference type="EMBL" id="AAZO01005676">
    <property type="status" value="NOT_ANNOTATED_CDS"/>
    <property type="molecule type" value="Genomic_DNA"/>
</dbReference>
<dbReference type="InParanoid" id="E0VVR1"/>
<dbReference type="Proteomes" id="UP000009046">
    <property type="component" value="Unassembled WGS sequence"/>
</dbReference>
<organism>
    <name type="scientific">Pediculus humanus subsp. corporis</name>
    <name type="common">Body louse</name>
    <dbReference type="NCBI Taxonomy" id="121224"/>
    <lineage>
        <taxon>Eukaryota</taxon>
        <taxon>Metazoa</taxon>
        <taxon>Ecdysozoa</taxon>
        <taxon>Arthropoda</taxon>
        <taxon>Hexapoda</taxon>
        <taxon>Insecta</taxon>
        <taxon>Pterygota</taxon>
        <taxon>Neoptera</taxon>
        <taxon>Paraneoptera</taxon>
        <taxon>Psocodea</taxon>
        <taxon>Troctomorpha</taxon>
        <taxon>Phthiraptera</taxon>
        <taxon>Anoplura</taxon>
        <taxon>Pediculidae</taxon>
        <taxon>Pediculus</taxon>
    </lineage>
</organism>
<gene>
    <name evidence="2" type="primary">8238705</name>
    <name evidence="1" type="ORF">Phum_PHUM467130</name>
</gene>
<dbReference type="RefSeq" id="XP_002430205.1">
    <property type="nucleotide sequence ID" value="XM_002430160.1"/>
</dbReference>
<keyword evidence="3" id="KW-1185">Reference proteome</keyword>
<evidence type="ECO:0000313" key="2">
    <source>
        <dbReference type="EnsemblMetazoa" id="PHUM467130-PA"/>
    </source>
</evidence>
<dbReference type="VEuPathDB" id="VectorBase:PHUM467130"/>
<dbReference type="EnsemblMetazoa" id="PHUM467130-RA">
    <property type="protein sequence ID" value="PHUM467130-PA"/>
    <property type="gene ID" value="PHUM467130"/>
</dbReference>
<evidence type="ECO:0000313" key="1">
    <source>
        <dbReference type="EMBL" id="EEB17467.1"/>
    </source>
</evidence>
<reference evidence="1" key="2">
    <citation type="submission" date="2007-04" db="EMBL/GenBank/DDBJ databases">
        <title>The genome of the human body louse.</title>
        <authorList>
            <consortium name="The Human Body Louse Genome Consortium"/>
            <person name="Kirkness E."/>
            <person name="Walenz B."/>
            <person name="Hass B."/>
            <person name="Bruggner R."/>
            <person name="Strausberg R."/>
        </authorList>
    </citation>
    <scope>NUCLEOTIDE SEQUENCE</scope>
    <source>
        <strain evidence="1">USDA</strain>
    </source>
</reference>
<dbReference type="AlphaFoldDB" id="E0VVR1"/>
<evidence type="ECO:0000313" key="3">
    <source>
        <dbReference type="Proteomes" id="UP000009046"/>
    </source>
</evidence>
<sequence length="54" mass="6445">MISYPNQFLTNQEMRICLNVNCRHRKSSYFPEAENTPPGYWKPFLTETTISPRH</sequence>
<dbReference type="CTD" id="8238705"/>
<dbReference type="KEGG" id="phu:Phum_PHUM467130"/>
<dbReference type="GeneID" id="8238705"/>
<proteinExistence type="predicted"/>
<reference evidence="2" key="3">
    <citation type="submission" date="2020-05" db="UniProtKB">
        <authorList>
            <consortium name="EnsemblMetazoa"/>
        </authorList>
    </citation>
    <scope>IDENTIFICATION</scope>
    <source>
        <strain evidence="2">USDA</strain>
    </source>
</reference>
<reference evidence="1" key="1">
    <citation type="submission" date="2007-04" db="EMBL/GenBank/DDBJ databases">
        <title>Annotation of Pediculus humanus corporis strain USDA.</title>
        <authorList>
            <person name="Kirkness E."/>
            <person name="Hannick L."/>
            <person name="Hass B."/>
            <person name="Bruggner R."/>
            <person name="Lawson D."/>
            <person name="Bidwell S."/>
            <person name="Joardar V."/>
            <person name="Caler E."/>
            <person name="Walenz B."/>
            <person name="Inman J."/>
            <person name="Schobel S."/>
            <person name="Galinsky K."/>
            <person name="Amedeo P."/>
            <person name="Strausberg R."/>
        </authorList>
    </citation>
    <scope>NUCLEOTIDE SEQUENCE</scope>
    <source>
        <strain evidence="1">USDA</strain>
    </source>
</reference>
<name>E0VVR1_PEDHC</name>
<dbReference type="HOGENOM" id="CLU_3052781_0_0_1"/>
<accession>E0VVR1</accession>